<evidence type="ECO:0000313" key="2">
    <source>
        <dbReference type="EMBL" id="KRG21933.1"/>
    </source>
</evidence>
<evidence type="ECO:0000313" key="3">
    <source>
        <dbReference type="EMBL" id="MCS5710375.1"/>
    </source>
</evidence>
<evidence type="ECO:0000256" key="1">
    <source>
        <dbReference type="SAM" id="MobiDB-lite"/>
    </source>
</evidence>
<comment type="caution">
    <text evidence="2">The sequence shown here is derived from an EMBL/GenBank/DDBJ whole genome shotgun (WGS) entry which is preliminary data.</text>
</comment>
<reference evidence="3" key="2">
    <citation type="journal article" date="2016" name="Genome Announc.">
        <title>Draft Genome Sequences of Two Novel Amoeba-Resistant Intranuclear Bacteria, 'Candidatus Berkiella cookevillensis' and 'Candidatus Berkiella aquae'.</title>
        <authorList>
            <person name="Mehari Y.T."/>
            <person name="Arivett B.A."/>
            <person name="Farone A.L."/>
            <person name="Gunderson J.H."/>
            <person name="Farone M.B."/>
        </authorList>
    </citation>
    <scope>NUCLEOTIDE SEQUENCE</scope>
    <source>
        <strain evidence="3">HT99</strain>
    </source>
</reference>
<dbReference type="STRING" id="295108.HT99x_01127"/>
<protein>
    <submittedName>
        <fullName evidence="2">Uncharacterized protein</fullName>
    </submittedName>
</protein>
<proteinExistence type="predicted"/>
<name>A0A0Q9YMD5_9GAMM</name>
<dbReference type="Proteomes" id="UP000051497">
    <property type="component" value="Unassembled WGS sequence"/>
</dbReference>
<dbReference type="AlphaFoldDB" id="A0A0Q9YMD5"/>
<sequence>MSLSGPFSLALFKQLYQLKQFRAAATLLSHATNIKEAKEIYELITKTIQTNCWQSFLSNPHLNPFIYHDELCEMLERLLKAMVRELKSAQLTDFDRAQHVVRNLQQTVVLIAKNPQWCRVLSYSYFVPLISTNPFLAHYVTTDPNFFVHLDSVQIAKILALEPFKARNLLLRINSLIFNDEENAHWAEDTLRYLLVRNLEAQSMMLEKVQFHDFLEITFLYFEENRAFAMEVLKNKLLCREWLKCNEAYKHPLLTAQDYIALSKWHANDPGLSAQYVRLSTQSMKNVIENMQMLTLSESTEAELLTPANTMIVEMKPVVNAEKQKEPLQVNKGDKKEGPAILR</sequence>
<dbReference type="EMBL" id="LKAJ01000003">
    <property type="protein sequence ID" value="KRG21933.1"/>
    <property type="molecule type" value="Genomic_DNA"/>
</dbReference>
<dbReference type="EMBL" id="LKAJ02000001">
    <property type="protein sequence ID" value="MCS5710375.1"/>
    <property type="molecule type" value="Genomic_DNA"/>
</dbReference>
<reference evidence="3" key="3">
    <citation type="submission" date="2021-06" db="EMBL/GenBank/DDBJ databases">
        <title>Genomic Description and Analysis of Intracellular Bacteria, Candidatus Berkiella cookevillensis and Candidatus Berkiella aquae.</title>
        <authorList>
            <person name="Kidane D.T."/>
            <person name="Mehari Y.T."/>
            <person name="Rice F.C."/>
            <person name="Arivett B.A."/>
            <person name="Farone A.L."/>
            <person name="Berk S.G."/>
            <person name="Farone M.B."/>
        </authorList>
    </citation>
    <scope>NUCLEOTIDE SEQUENCE</scope>
    <source>
        <strain evidence="3">HT99</strain>
    </source>
</reference>
<accession>A0A0Q9YMD5</accession>
<organism evidence="2">
    <name type="scientific">Candidatus Berkiella aquae</name>
    <dbReference type="NCBI Taxonomy" id="295108"/>
    <lineage>
        <taxon>Bacteria</taxon>
        <taxon>Pseudomonadati</taxon>
        <taxon>Pseudomonadota</taxon>
        <taxon>Gammaproteobacteria</taxon>
        <taxon>Candidatus Berkiellales</taxon>
        <taxon>Candidatus Berkiellaceae</taxon>
        <taxon>Candidatus Berkiella</taxon>
    </lineage>
</organism>
<evidence type="ECO:0000313" key="4">
    <source>
        <dbReference type="Proteomes" id="UP000051497"/>
    </source>
</evidence>
<keyword evidence="4" id="KW-1185">Reference proteome</keyword>
<reference evidence="2" key="1">
    <citation type="submission" date="2015-09" db="EMBL/GenBank/DDBJ databases">
        <title>Draft Genome Sequences of Two Novel Amoeba-resistant Intranuclear Bacteria, Candidatus Berkiella cookevillensis and Candidatus Berkiella aquae.</title>
        <authorList>
            <person name="Mehari Y.T."/>
            <person name="Arivett B.A."/>
            <person name="Farone A.L."/>
            <person name="Gunderson J.H."/>
            <person name="Farone M.B."/>
        </authorList>
    </citation>
    <scope>NUCLEOTIDE SEQUENCE [LARGE SCALE GENOMIC DNA]</scope>
    <source>
        <strain evidence="2">HT99</strain>
    </source>
</reference>
<gene>
    <name evidence="3" type="ORF">HT99x_002955</name>
    <name evidence="2" type="ORF">HT99x_01127</name>
</gene>
<dbReference type="RefSeq" id="WP_075065751.1">
    <property type="nucleotide sequence ID" value="NZ_LKAJ02000001.1"/>
</dbReference>
<feature type="region of interest" description="Disordered" evidence="1">
    <location>
        <begin position="324"/>
        <end position="343"/>
    </location>
</feature>